<comment type="catalytic activity">
    <reaction evidence="22">
        <text>Preferential cleavage: (Ac)2-L-Lys-D-Ala-|-D-Ala. Also transpeptidation of peptidyl-alanyl moieties that are N-acyl substituents of D-alanine.</text>
        <dbReference type="EC" id="3.4.16.4"/>
    </reaction>
</comment>
<dbReference type="GO" id="GO:0009002">
    <property type="term" value="F:serine-type D-Ala-D-Ala carboxypeptidase activity"/>
    <property type="evidence" value="ECO:0007669"/>
    <property type="project" value="UniProtKB-EC"/>
</dbReference>
<evidence type="ECO:0000313" key="30">
    <source>
        <dbReference type="Proteomes" id="UP000095384"/>
    </source>
</evidence>
<feature type="region of interest" description="Disordered" evidence="26">
    <location>
        <begin position="838"/>
        <end position="925"/>
    </location>
</feature>
<dbReference type="RefSeq" id="WP_055222850.1">
    <property type="nucleotide sequence ID" value="NZ_CYYW01000002.1"/>
</dbReference>
<evidence type="ECO:0000256" key="21">
    <source>
        <dbReference type="ARBA" id="ARBA00023316"/>
    </source>
</evidence>
<evidence type="ECO:0000256" key="5">
    <source>
        <dbReference type="ARBA" id="ARBA00007739"/>
    </source>
</evidence>
<evidence type="ECO:0000256" key="9">
    <source>
        <dbReference type="ARBA" id="ARBA00022670"/>
    </source>
</evidence>
<dbReference type="Gene3D" id="1.10.3810.10">
    <property type="entry name" value="Biosynthetic peptidoglycan transglycosylase-like"/>
    <property type="match status" value="1"/>
</dbReference>
<evidence type="ECO:0000256" key="22">
    <source>
        <dbReference type="ARBA" id="ARBA00034000"/>
    </source>
</evidence>
<evidence type="ECO:0000259" key="28">
    <source>
        <dbReference type="Pfam" id="PF00912"/>
    </source>
</evidence>
<dbReference type="PANTHER" id="PTHR32282">
    <property type="entry name" value="BINDING PROTEIN TRANSPEPTIDASE, PUTATIVE-RELATED"/>
    <property type="match status" value="1"/>
</dbReference>
<dbReference type="GO" id="GO:0005886">
    <property type="term" value="C:plasma membrane"/>
    <property type="evidence" value="ECO:0007669"/>
    <property type="project" value="UniProtKB-SubCell"/>
</dbReference>
<dbReference type="GO" id="GO:0008658">
    <property type="term" value="F:penicillin binding"/>
    <property type="evidence" value="ECO:0007669"/>
    <property type="project" value="InterPro"/>
</dbReference>
<feature type="domain" description="Glycosyl transferase family 51" evidence="28">
    <location>
        <begin position="83"/>
        <end position="267"/>
    </location>
</feature>
<evidence type="ECO:0000256" key="4">
    <source>
        <dbReference type="ARBA" id="ARBA00007090"/>
    </source>
</evidence>
<evidence type="ECO:0000256" key="13">
    <source>
        <dbReference type="ARBA" id="ARBA00022801"/>
    </source>
</evidence>
<dbReference type="GO" id="GO:0009252">
    <property type="term" value="P:peptidoglycan biosynthetic process"/>
    <property type="evidence" value="ECO:0007669"/>
    <property type="project" value="UniProtKB-UniPathway"/>
</dbReference>
<comment type="pathway">
    <text evidence="3">Cell wall biogenesis; peptidoglycan biosynthesis.</text>
</comment>
<dbReference type="SUPFAM" id="SSF53955">
    <property type="entry name" value="Lysozyme-like"/>
    <property type="match status" value="1"/>
</dbReference>
<dbReference type="EMBL" id="CYYW01000002">
    <property type="protein sequence ID" value="CUN46775.1"/>
    <property type="molecule type" value="Genomic_DNA"/>
</dbReference>
<evidence type="ECO:0000256" key="15">
    <source>
        <dbReference type="ARBA" id="ARBA00022968"/>
    </source>
</evidence>
<evidence type="ECO:0000256" key="26">
    <source>
        <dbReference type="SAM" id="MobiDB-lite"/>
    </source>
</evidence>
<keyword evidence="18" id="KW-0472">Membrane</keyword>
<organism evidence="29 30">
    <name type="scientific">Agathobacter rectalis</name>
    <dbReference type="NCBI Taxonomy" id="39491"/>
    <lineage>
        <taxon>Bacteria</taxon>
        <taxon>Bacillati</taxon>
        <taxon>Bacillota</taxon>
        <taxon>Clostridia</taxon>
        <taxon>Lachnospirales</taxon>
        <taxon>Lachnospiraceae</taxon>
        <taxon>Agathobacter</taxon>
    </lineage>
</organism>
<comment type="catalytic activity">
    <reaction evidence="24">
        <text>[GlcNAc-(1-&gt;4)-Mur2Ac(oyl-L-Ala-gamma-D-Glu-L-Lys-D-Ala-D-Ala)](n)-di-trans,octa-cis-undecaprenyl diphosphate + beta-D-GlcNAc-(1-&gt;4)-Mur2Ac(oyl-L-Ala-gamma-D-Glu-L-Lys-D-Ala-D-Ala)-di-trans,octa-cis-undecaprenyl diphosphate = [GlcNAc-(1-&gt;4)-Mur2Ac(oyl-L-Ala-gamma-D-Glu-L-Lys-D-Ala-D-Ala)](n+1)-di-trans,octa-cis-undecaprenyl diphosphate + di-trans,octa-cis-undecaprenyl diphosphate + H(+)</text>
        <dbReference type="Rhea" id="RHEA:23708"/>
        <dbReference type="Rhea" id="RHEA-COMP:9602"/>
        <dbReference type="Rhea" id="RHEA-COMP:9603"/>
        <dbReference type="ChEBI" id="CHEBI:15378"/>
        <dbReference type="ChEBI" id="CHEBI:58405"/>
        <dbReference type="ChEBI" id="CHEBI:60033"/>
        <dbReference type="ChEBI" id="CHEBI:78435"/>
        <dbReference type="EC" id="2.4.99.28"/>
    </reaction>
</comment>
<evidence type="ECO:0000256" key="19">
    <source>
        <dbReference type="ARBA" id="ARBA00023251"/>
    </source>
</evidence>
<gene>
    <name evidence="29" type="primary">mrcA</name>
    <name evidence="29" type="ORF">ERS852417_00353</name>
</gene>
<dbReference type="AlphaFoldDB" id="A0A173X805"/>
<reference evidence="29 30" key="1">
    <citation type="submission" date="2015-09" db="EMBL/GenBank/DDBJ databases">
        <authorList>
            <consortium name="Pathogen Informatics"/>
        </authorList>
    </citation>
    <scope>NUCLEOTIDE SEQUENCE [LARGE SCALE GENOMIC DNA]</scope>
    <source>
        <strain evidence="29 30">2789STDY5608860</strain>
    </source>
</reference>
<dbReference type="EC" id="3.4.16.4" evidence="6"/>
<keyword evidence="9" id="KW-0645">Protease</keyword>
<keyword evidence="14" id="KW-0133">Cell shape</keyword>
<evidence type="ECO:0000256" key="2">
    <source>
        <dbReference type="ARBA" id="ARBA00004401"/>
    </source>
</evidence>
<evidence type="ECO:0000256" key="24">
    <source>
        <dbReference type="ARBA" id="ARBA00049902"/>
    </source>
</evidence>
<dbReference type="Pfam" id="PF00912">
    <property type="entry name" value="Transgly"/>
    <property type="match status" value="1"/>
</dbReference>
<dbReference type="InterPro" id="IPR001460">
    <property type="entry name" value="PCN-bd_Tpept"/>
</dbReference>
<name>A0A173X805_9FIRM</name>
<evidence type="ECO:0000256" key="18">
    <source>
        <dbReference type="ARBA" id="ARBA00023136"/>
    </source>
</evidence>
<protein>
    <recommendedName>
        <fullName evidence="7">Penicillin-binding protein 1A</fullName>
        <ecNumber evidence="23">2.4.99.28</ecNumber>
        <ecNumber evidence="6">3.4.16.4</ecNumber>
    </recommendedName>
</protein>
<dbReference type="EC" id="2.4.99.28" evidence="23"/>
<keyword evidence="8" id="KW-0121">Carboxypeptidase</keyword>
<evidence type="ECO:0000256" key="14">
    <source>
        <dbReference type="ARBA" id="ARBA00022960"/>
    </source>
</evidence>
<evidence type="ECO:0000259" key="27">
    <source>
        <dbReference type="Pfam" id="PF00905"/>
    </source>
</evidence>
<dbReference type="InterPro" id="IPR036950">
    <property type="entry name" value="PBP_transglycosylase"/>
</dbReference>
<dbReference type="GO" id="GO:0046677">
    <property type="term" value="P:response to antibiotic"/>
    <property type="evidence" value="ECO:0007669"/>
    <property type="project" value="UniProtKB-KW"/>
</dbReference>
<comment type="subcellular location">
    <subcellularLocation>
        <location evidence="2">Cell membrane</location>
        <topology evidence="2">Single-pass type II membrane protein</topology>
    </subcellularLocation>
</comment>
<evidence type="ECO:0000256" key="6">
    <source>
        <dbReference type="ARBA" id="ARBA00012448"/>
    </source>
</evidence>
<dbReference type="FunFam" id="1.10.3810.10:FF:000001">
    <property type="entry name" value="Penicillin-binding protein 1A"/>
    <property type="match status" value="1"/>
</dbReference>
<keyword evidence="15" id="KW-0735">Signal-anchor</keyword>
<comment type="pathway">
    <text evidence="25">Glycan biosynthesis.</text>
</comment>
<evidence type="ECO:0000256" key="10">
    <source>
        <dbReference type="ARBA" id="ARBA00022676"/>
    </source>
</evidence>
<evidence type="ECO:0000256" key="11">
    <source>
        <dbReference type="ARBA" id="ARBA00022679"/>
    </source>
</evidence>
<feature type="domain" description="Penicillin-binding protein transpeptidase" evidence="27">
    <location>
        <begin position="445"/>
        <end position="677"/>
    </location>
</feature>
<evidence type="ECO:0000256" key="20">
    <source>
        <dbReference type="ARBA" id="ARBA00023268"/>
    </source>
</evidence>
<dbReference type="UniPathway" id="UPA00219"/>
<accession>A0A173X805</accession>
<keyword evidence="12" id="KW-0812">Transmembrane</keyword>
<dbReference type="InterPro" id="IPR012338">
    <property type="entry name" value="Beta-lactam/transpept-like"/>
</dbReference>
<evidence type="ECO:0000256" key="16">
    <source>
        <dbReference type="ARBA" id="ARBA00022984"/>
    </source>
</evidence>
<dbReference type="InterPro" id="IPR001264">
    <property type="entry name" value="Glyco_trans_51"/>
</dbReference>
<dbReference type="GO" id="GO:0008360">
    <property type="term" value="P:regulation of cell shape"/>
    <property type="evidence" value="ECO:0007669"/>
    <property type="project" value="UniProtKB-KW"/>
</dbReference>
<keyword evidence="10" id="KW-0328">Glycosyltransferase</keyword>
<evidence type="ECO:0000256" key="7">
    <source>
        <dbReference type="ARBA" id="ARBA00018638"/>
    </source>
</evidence>
<evidence type="ECO:0000256" key="25">
    <source>
        <dbReference type="ARBA" id="ARBA00060592"/>
    </source>
</evidence>
<keyword evidence="19" id="KW-0046">Antibiotic resistance</keyword>
<evidence type="ECO:0000256" key="3">
    <source>
        <dbReference type="ARBA" id="ARBA00004752"/>
    </source>
</evidence>
<sequence>MNYGKKATMQLLRKYDNKSSKVKNKFKLIVLKILLVVVIVAGAAGISSGIGVMKGIIDSAPDISKIDVTPTGYSTTVLAANGEETATLVGQGANRQYVTIDEIPLDLQHAFVAIEDERFYDHNGIDLHGIGRAFISGLSKGRFSEGASTITQQLIKNNVLTSWTSETSFVEKLQRKIQEQYLALELEKQVNDKDWILENYMNSVNLGANTLGVQAASKKYFNKDVSELTLSEASVIAGITQNPSGYNPITHPDKNAKRREKVLNNMKDQGYISKAQYDEAMADDVYSRIAEYNTTGSGSVNTYFIDALIDNVFDDLTAAGYSETEAYKLIYKGGLTIKSTQDLTMQTICDEEANNPSNYPSDAKYSFQLSFEVKKADGSYKTYTNQTMLSFYKKKTNNDDFSINYSSPDECNAAIAQYEQDVLEEGDSIVEGSEAVNITLEPQVAMTVIDQSTGEVKALVGGRGDKSGNRTWNRATDTCRQPGSTFKIIGCYAAALDAGGKTLASVQDDAPFTVGSKTFNNYDKSFGGFTSIRWAITKSINIVTVKTLQDIGVELGYKYAEDFGISTLTDSDKNLSLALGGLTKGVTNLELTGAYATIANGGVYLEPKFYTQVLDHDGNVLLDKTTTQDTRTVIKDTTAWLLTDAMKDVLTQGTGKLARFDSQIAQAGKSGTTTSNRDCLWAGYTPYYTCVVWGGYDDNSKQSGKLTSYPKNIWRNAMSRIHEGLETKDFVQPDGITNTTVCSKSGLVPLEGTCDNDPRGSMLTTEYFDTDTVPTDNCDHHVALEICADSGAIAGPYCPNKTSKVFITGAVSGSPEYEFMADDTFMNTVCTLHDATSLINSSPTTTDPTNSGTTPGSTDGTAAGAQTGGAETGTGASSGAGTGSSGTGTGGSGSSGSGAGASGTGGSGSGGTDTGSSGSSGNTHR</sequence>
<dbReference type="GO" id="GO:0071555">
    <property type="term" value="P:cell wall organization"/>
    <property type="evidence" value="ECO:0007669"/>
    <property type="project" value="UniProtKB-KW"/>
</dbReference>
<keyword evidence="13" id="KW-0378">Hydrolase</keyword>
<feature type="compositionally biased region" description="Low complexity" evidence="26">
    <location>
        <begin position="840"/>
        <end position="865"/>
    </location>
</feature>
<evidence type="ECO:0000256" key="1">
    <source>
        <dbReference type="ARBA" id="ARBA00002624"/>
    </source>
</evidence>
<evidence type="ECO:0000256" key="23">
    <source>
        <dbReference type="ARBA" id="ARBA00044770"/>
    </source>
</evidence>
<evidence type="ECO:0000256" key="8">
    <source>
        <dbReference type="ARBA" id="ARBA00022645"/>
    </source>
</evidence>
<dbReference type="Gene3D" id="3.40.710.10">
    <property type="entry name" value="DD-peptidase/beta-lactamase superfamily"/>
    <property type="match status" value="1"/>
</dbReference>
<comment type="function">
    <text evidence="1">Cell wall formation. Synthesis of cross-linked peptidoglycan from the lipid intermediates. The enzyme has a penicillin-insensitive transglycosylase N-terminal domain (formation of linear glycan strands) and a penicillin-sensitive transpeptidase C-terminal domain (cross-linking of the peptide subunits).</text>
</comment>
<feature type="compositionally biased region" description="Gly residues" evidence="26">
    <location>
        <begin position="866"/>
        <end position="913"/>
    </location>
</feature>
<proteinExistence type="inferred from homology"/>
<dbReference type="Proteomes" id="UP000095384">
    <property type="component" value="Unassembled WGS sequence"/>
</dbReference>
<keyword evidence="20" id="KW-0511">Multifunctional enzyme</keyword>
<evidence type="ECO:0000256" key="17">
    <source>
        <dbReference type="ARBA" id="ARBA00022989"/>
    </source>
</evidence>
<keyword evidence="21" id="KW-0961">Cell wall biogenesis/degradation</keyword>
<dbReference type="GO" id="GO:0008955">
    <property type="term" value="F:peptidoglycan glycosyltransferase activity"/>
    <property type="evidence" value="ECO:0007669"/>
    <property type="project" value="UniProtKB-EC"/>
</dbReference>
<feature type="compositionally biased region" description="Low complexity" evidence="26">
    <location>
        <begin position="914"/>
        <end position="925"/>
    </location>
</feature>
<dbReference type="PANTHER" id="PTHR32282:SF33">
    <property type="entry name" value="PEPTIDOGLYCAN GLYCOSYLTRANSFERASE"/>
    <property type="match status" value="1"/>
</dbReference>
<evidence type="ECO:0000256" key="12">
    <source>
        <dbReference type="ARBA" id="ARBA00022692"/>
    </source>
</evidence>
<comment type="similarity">
    <text evidence="5">In the N-terminal section; belongs to the glycosyltransferase 51 family.</text>
</comment>
<keyword evidence="16" id="KW-0573">Peptidoglycan synthesis</keyword>
<dbReference type="Pfam" id="PF00905">
    <property type="entry name" value="Transpeptidase"/>
    <property type="match status" value="1"/>
</dbReference>
<dbReference type="GO" id="GO:0006508">
    <property type="term" value="P:proteolysis"/>
    <property type="evidence" value="ECO:0007669"/>
    <property type="project" value="UniProtKB-KW"/>
</dbReference>
<dbReference type="InterPro" id="IPR050396">
    <property type="entry name" value="Glycosyltr_51/Transpeptidase"/>
</dbReference>
<dbReference type="SUPFAM" id="SSF56601">
    <property type="entry name" value="beta-lactamase/transpeptidase-like"/>
    <property type="match status" value="1"/>
</dbReference>
<evidence type="ECO:0000313" key="29">
    <source>
        <dbReference type="EMBL" id="CUN46775.1"/>
    </source>
</evidence>
<dbReference type="InterPro" id="IPR023346">
    <property type="entry name" value="Lysozyme-like_dom_sf"/>
</dbReference>
<comment type="similarity">
    <text evidence="4">In the C-terminal section; belongs to the transpeptidase family.</text>
</comment>
<keyword evidence="11" id="KW-0808">Transferase</keyword>
<keyword evidence="17" id="KW-1133">Transmembrane helix</keyword>